<dbReference type="Gene3D" id="3.40.50.300">
    <property type="entry name" value="P-loop containing nucleotide triphosphate hydrolases"/>
    <property type="match status" value="1"/>
</dbReference>
<accession>A0A852TUU1</accession>
<proteinExistence type="predicted"/>
<dbReference type="InterPro" id="IPR027417">
    <property type="entry name" value="P-loop_NTPase"/>
</dbReference>
<dbReference type="PRINTS" id="PR00364">
    <property type="entry name" value="DISEASERSIST"/>
</dbReference>
<sequence length="742" mass="79241">MPGAHHNEWAGDDVHTLVQARDVTMHLEKPRETPPPWQIPAYNLGFVDRDRAKERLYSLVDEVQQGGRPGMALLTGIGGIGKSALGIELALAKRGRFPGGGLYADLDDHRRRGGLDISGVLAKFLAALGVAAEDVPPGARSRSERFREVTVDRGVLVMIDGAATADEVRAFRPGVGGSLLLVTSRGEIPQLVADGAEVFRLDGLAEDDGRTLLTAFSHVTDRVVADPAATAALVRSCGGLPLALRIIAAHLTSRPEASVAEVVDRLGGAGGRIPAIDAYAGEERLRAVFDLARSTLNDTAATLYAGLGELGGLGVREFSPGLADAILGSPGAAREACEALRAACLVQVPEPGDGPAPPASLRRHAFTALAADNAGERARATGTRDREEARRRIVHWYRRTAAHADRCAYGDRLLASRLIGGPHLGLDPGPDPFAAPRDGLDWLDAEGPAFPHVIAIALQEGLHREAVVLGESLWPLVHARKRHALGATVLDRLIRLATGDPGMPPGVAARLRNYRARIHIELAGTEPGELERARAQLRAARAAVAGDAQARDHLAVLLEGSALAHKAGGEYAAAIRDLAEARAIHEEAGNPRGAALQTYQLGDLCRDAGDAERSLAELREALGRTGAWLAANEDAGRRARDGWELLRARVKLALARTLMVLGDDAAAEPFAVSATAFMRRRGQGVKEAQAQEVQAELAERAGDDGQWRVFLTRARDLYAAHRLPRAVELDRRLDHRLDRDRP</sequence>
<gene>
    <name evidence="1" type="ORF">HDA32_000810</name>
</gene>
<evidence type="ECO:0000313" key="2">
    <source>
        <dbReference type="Proteomes" id="UP000589036"/>
    </source>
</evidence>
<reference evidence="1 2" key="1">
    <citation type="submission" date="2020-07" db="EMBL/GenBank/DDBJ databases">
        <title>Sequencing the genomes of 1000 actinobacteria strains.</title>
        <authorList>
            <person name="Klenk H.-P."/>
        </authorList>
    </citation>
    <scope>NUCLEOTIDE SEQUENCE [LARGE SCALE GENOMIC DNA]</scope>
    <source>
        <strain evidence="1 2">CXB654</strain>
    </source>
</reference>
<keyword evidence="2" id="KW-1185">Reference proteome</keyword>
<evidence type="ECO:0000313" key="1">
    <source>
        <dbReference type="EMBL" id="NYE45690.1"/>
    </source>
</evidence>
<protein>
    <submittedName>
        <fullName evidence="1">Tetratricopeptide (TPR) repeat protein</fullName>
    </submittedName>
</protein>
<dbReference type="SUPFAM" id="SSF52540">
    <property type="entry name" value="P-loop containing nucleoside triphosphate hydrolases"/>
    <property type="match status" value="1"/>
</dbReference>
<dbReference type="InterPro" id="IPR011990">
    <property type="entry name" value="TPR-like_helical_dom_sf"/>
</dbReference>
<dbReference type="AlphaFoldDB" id="A0A852TUU1"/>
<dbReference type="RefSeq" id="WP_179641865.1">
    <property type="nucleotide sequence ID" value="NZ_BAAAYY010000002.1"/>
</dbReference>
<organism evidence="1 2">
    <name type="scientific">Spinactinospora alkalitolerans</name>
    <dbReference type="NCBI Taxonomy" id="687207"/>
    <lineage>
        <taxon>Bacteria</taxon>
        <taxon>Bacillati</taxon>
        <taxon>Actinomycetota</taxon>
        <taxon>Actinomycetes</taxon>
        <taxon>Streptosporangiales</taxon>
        <taxon>Nocardiopsidaceae</taxon>
        <taxon>Spinactinospora</taxon>
    </lineage>
</organism>
<dbReference type="Gene3D" id="1.25.40.10">
    <property type="entry name" value="Tetratricopeptide repeat domain"/>
    <property type="match status" value="1"/>
</dbReference>
<comment type="caution">
    <text evidence="1">The sequence shown here is derived from an EMBL/GenBank/DDBJ whole genome shotgun (WGS) entry which is preliminary data.</text>
</comment>
<dbReference type="Proteomes" id="UP000589036">
    <property type="component" value="Unassembled WGS sequence"/>
</dbReference>
<name>A0A852TUU1_9ACTN</name>
<dbReference type="EMBL" id="JACCCC010000001">
    <property type="protein sequence ID" value="NYE45690.1"/>
    <property type="molecule type" value="Genomic_DNA"/>
</dbReference>